<keyword evidence="2" id="KW-1185">Reference proteome</keyword>
<reference evidence="1 2" key="1">
    <citation type="journal article" date="2016" name="Mol. Biol. Evol.">
        <title>Comparative Genomics of Early-Diverging Mushroom-Forming Fungi Provides Insights into the Origins of Lignocellulose Decay Capabilities.</title>
        <authorList>
            <person name="Nagy L.G."/>
            <person name="Riley R."/>
            <person name="Tritt A."/>
            <person name="Adam C."/>
            <person name="Daum C."/>
            <person name="Floudas D."/>
            <person name="Sun H."/>
            <person name="Yadav J.S."/>
            <person name="Pangilinan J."/>
            <person name="Larsson K.H."/>
            <person name="Matsuura K."/>
            <person name="Barry K."/>
            <person name="Labutti K."/>
            <person name="Kuo R."/>
            <person name="Ohm R.A."/>
            <person name="Bhattacharya S.S."/>
            <person name="Shirouzu T."/>
            <person name="Yoshinaga Y."/>
            <person name="Martin F.M."/>
            <person name="Grigoriev I.V."/>
            <person name="Hibbett D.S."/>
        </authorList>
    </citation>
    <scope>NUCLEOTIDE SEQUENCE [LARGE SCALE GENOMIC DNA]</scope>
    <source>
        <strain evidence="1 2">93-53</strain>
    </source>
</reference>
<dbReference type="Proteomes" id="UP000076871">
    <property type="component" value="Unassembled WGS sequence"/>
</dbReference>
<dbReference type="EMBL" id="KV427696">
    <property type="protein sequence ID" value="KZT00119.1"/>
    <property type="molecule type" value="Genomic_DNA"/>
</dbReference>
<accession>A0A165B2Y0</accession>
<dbReference type="AlphaFoldDB" id="A0A165B2Y0"/>
<evidence type="ECO:0000313" key="1">
    <source>
        <dbReference type="EMBL" id="KZT00119.1"/>
    </source>
</evidence>
<proteinExistence type="predicted"/>
<dbReference type="RefSeq" id="XP_040757859.1">
    <property type="nucleotide sequence ID" value="XM_040910266.1"/>
</dbReference>
<organism evidence="1 2">
    <name type="scientific">Laetiporus sulphureus 93-53</name>
    <dbReference type="NCBI Taxonomy" id="1314785"/>
    <lineage>
        <taxon>Eukaryota</taxon>
        <taxon>Fungi</taxon>
        <taxon>Dikarya</taxon>
        <taxon>Basidiomycota</taxon>
        <taxon>Agaricomycotina</taxon>
        <taxon>Agaricomycetes</taxon>
        <taxon>Polyporales</taxon>
        <taxon>Laetiporus</taxon>
    </lineage>
</organism>
<dbReference type="InParanoid" id="A0A165B2Y0"/>
<gene>
    <name evidence="1" type="ORF">LAESUDRAFT_732576</name>
</gene>
<name>A0A165B2Y0_9APHY</name>
<evidence type="ECO:0000313" key="2">
    <source>
        <dbReference type="Proteomes" id="UP000076871"/>
    </source>
</evidence>
<sequence length="55" mass="5984">MPSAITNPDDHLRKVSRILAHFSEKYGHRPAGYLANIPKEGEPALDGAELLDGTL</sequence>
<protein>
    <submittedName>
        <fullName evidence="1">Uncharacterized protein</fullName>
    </submittedName>
</protein>
<dbReference type="GeneID" id="63827295"/>